<feature type="compositionally biased region" description="Basic residues" evidence="2">
    <location>
        <begin position="673"/>
        <end position="686"/>
    </location>
</feature>
<evidence type="ECO:0000313" key="3">
    <source>
        <dbReference type="EMBL" id="QHT06055.1"/>
    </source>
</evidence>
<feature type="region of interest" description="Disordered" evidence="2">
    <location>
        <begin position="611"/>
        <end position="753"/>
    </location>
</feature>
<feature type="coiled-coil region" evidence="1">
    <location>
        <begin position="825"/>
        <end position="922"/>
    </location>
</feature>
<keyword evidence="1" id="KW-0175">Coiled coil</keyword>
<feature type="coiled-coil region" evidence="1">
    <location>
        <begin position="1185"/>
        <end position="1212"/>
    </location>
</feature>
<evidence type="ECO:0000256" key="1">
    <source>
        <dbReference type="SAM" id="Coils"/>
    </source>
</evidence>
<organism evidence="3">
    <name type="scientific">viral metagenome</name>
    <dbReference type="NCBI Taxonomy" id="1070528"/>
    <lineage>
        <taxon>unclassified sequences</taxon>
        <taxon>metagenomes</taxon>
        <taxon>organismal metagenomes</taxon>
    </lineage>
</organism>
<feature type="region of interest" description="Disordered" evidence="2">
    <location>
        <begin position="413"/>
        <end position="433"/>
    </location>
</feature>
<evidence type="ECO:0000256" key="2">
    <source>
        <dbReference type="SAM" id="MobiDB-lite"/>
    </source>
</evidence>
<feature type="compositionally biased region" description="Basic and acidic residues" evidence="2">
    <location>
        <begin position="617"/>
        <end position="647"/>
    </location>
</feature>
<feature type="region of interest" description="Disordered" evidence="2">
    <location>
        <begin position="158"/>
        <end position="231"/>
    </location>
</feature>
<protein>
    <submittedName>
        <fullName evidence="3">Uncharacterized protein</fullName>
    </submittedName>
</protein>
<reference evidence="3" key="1">
    <citation type="journal article" date="2020" name="Nature">
        <title>Giant virus diversity and host interactions through global metagenomics.</title>
        <authorList>
            <person name="Schulz F."/>
            <person name="Roux S."/>
            <person name="Paez-Espino D."/>
            <person name="Jungbluth S."/>
            <person name="Walsh D.A."/>
            <person name="Denef V.J."/>
            <person name="McMahon K.D."/>
            <person name="Konstantinidis K.T."/>
            <person name="Eloe-Fadrosh E.A."/>
            <person name="Kyrpides N.C."/>
            <person name="Woyke T."/>
        </authorList>
    </citation>
    <scope>NUCLEOTIDE SEQUENCE</scope>
    <source>
        <strain evidence="3">GVMAG-M-3300021425-14</strain>
    </source>
</reference>
<feature type="compositionally biased region" description="Basic and acidic residues" evidence="2">
    <location>
        <begin position="728"/>
        <end position="753"/>
    </location>
</feature>
<name>A0A6C0CRF5_9ZZZZ</name>
<dbReference type="EMBL" id="MN739463">
    <property type="protein sequence ID" value="QHT06055.1"/>
    <property type="molecule type" value="Genomic_DNA"/>
</dbReference>
<proteinExistence type="predicted"/>
<feature type="compositionally biased region" description="Acidic residues" evidence="2">
    <location>
        <begin position="940"/>
        <end position="1022"/>
    </location>
</feature>
<feature type="compositionally biased region" description="Basic and acidic residues" evidence="2">
    <location>
        <begin position="199"/>
        <end position="231"/>
    </location>
</feature>
<feature type="compositionally biased region" description="Polar residues" evidence="2">
    <location>
        <begin position="648"/>
        <end position="660"/>
    </location>
</feature>
<accession>A0A6C0CRF5</accession>
<feature type="compositionally biased region" description="Basic and acidic residues" evidence="2">
    <location>
        <begin position="162"/>
        <end position="186"/>
    </location>
</feature>
<feature type="compositionally biased region" description="Acidic residues" evidence="2">
    <location>
        <begin position="691"/>
        <end position="727"/>
    </location>
</feature>
<feature type="region of interest" description="Disordered" evidence="2">
    <location>
        <begin position="460"/>
        <end position="485"/>
    </location>
</feature>
<sequence>MDNNEIIHSHQLLKDIAVTTFGQWLDDENNIYNISDFYDRVINYINNNVDYTSEKTNVDKSWYDDIKKLCNALIEYQSYRFTILHAHGELSGSSMGKHKMFQVKNSKIHDILDNMANKWIKTKKKIEEENYEDRPSNMSNPVFKSFFTSELGETKGSLYAKTQEEKDKDKETQISKQKKREDDPKNSYKPKIQSQQQVDEGKKEDVNEEKKEEVDEEKKEDVVEETSEQKRKKLEEQIQSLKNFETLKNDDKTLEQLSKFYGKKDEEKKDEEKKDEEKQTGGSMFFPTLLEELSKLRKLIEKYNIPELQFNKDSTIEFIKKFYSDPEASIFEEDINNIAQIYEEMKQYKSQLLIVLDESKINNKNKDKIPENALLIKKGLFFGPAKHYTENKAVSHKTMFGKNRSDFHGKQRMNVTKMSGGDPITQTVDSKEKEAISNIENEYKKEQDKVTEDIKNAKNDCEEKEKKANEKAEQQEKELRDREHEIEKIRETTKINAESYKETMKEIQEIIEKAKQEILAKKIECQAVEKSKEVDEQQIKDIKKQEEDVKSQISINEEQMKILTDKIDSLKEERNKASNVEENEKISKEINEVINRKEIVENRQTNLVGMQNNLSTLKEKSEEQLSDKDKQMAEMQDMIKKMKEEVKTQQNQSNVQTFNFGNMMGPGVGTTTSKKKKKKKNKKKKHRYDDSDSDEESSDEESSDEESSDEESSDEESSDEESSDSDSEDKKDEDKKDEDKTDEDKTDEEKDDKKEEIVKKIDDEINKIKIDFDINFDNWPGGFQITDMTDNTININKVINIPQDIKKQVDTKKDIVNGNAEQENKDKAKDELNKILNYLKQLIEKYKSKDENLKSKNIIDEYINWNEETKKQIEEIKTIIKELKKIDKEKSKEKKKEVDAKKDEVNNKKEEYKQIIKTYVKEIQEIIIIIEKVINNEDTKQDDDENKEEDTKTEDDDENKEEDTKTEDDDENKEEDTKTEDDDENKEEDTKTEDDDENKEEDTKTEDDDEQGDQDDQDDGDNCDTKLKNIITKYEEEFNKLKEECKSVTPDNAIEICKKCNTNANILLENIDSSLSSSECDENNELKQFKEKIGKFLENINTSCKDYLTDEQKKQIEEESGNIVQCRKITLQALLTFKVWKNDAIILKSKEFFIRKLNMVHGQHLPKKMKECLDRGVKVLNGPKIKTLTKELNNILQKLGKLIKNLQKESNDVEKCKVLAKELIELLKLWNKSKLQMEKIKFDILSKCITALKTSVINTPTIASYYHQLWSGIIQTRSANNKLVGTHMASLNKLINSSSRINKNEI</sequence>
<feature type="region of interest" description="Disordered" evidence="2">
    <location>
        <begin position="940"/>
        <end position="1024"/>
    </location>
</feature>